<keyword evidence="3" id="KW-1185">Reference proteome</keyword>
<feature type="domain" description="HMA" evidence="1">
    <location>
        <begin position="3"/>
        <end position="67"/>
    </location>
</feature>
<organism evidence="2 3">
    <name type="scientific">Corynebacterium tapiri</name>
    <dbReference type="NCBI Taxonomy" id="1448266"/>
    <lineage>
        <taxon>Bacteria</taxon>
        <taxon>Bacillati</taxon>
        <taxon>Actinomycetota</taxon>
        <taxon>Actinomycetes</taxon>
        <taxon>Mycobacteriales</taxon>
        <taxon>Corynebacteriaceae</taxon>
        <taxon>Corynebacterium</taxon>
    </lineage>
</organism>
<dbReference type="GO" id="GO:0005507">
    <property type="term" value="F:copper ion binding"/>
    <property type="evidence" value="ECO:0007669"/>
    <property type="project" value="InterPro"/>
</dbReference>
<dbReference type="SUPFAM" id="SSF55008">
    <property type="entry name" value="HMA, heavy metal-associated domain"/>
    <property type="match status" value="1"/>
</dbReference>
<dbReference type="OrthoDB" id="9813965at2"/>
<dbReference type="RefSeq" id="WP_139466308.1">
    <property type="nucleotide sequence ID" value="NZ_VDHJ01000015.1"/>
</dbReference>
<dbReference type="InterPro" id="IPR006121">
    <property type="entry name" value="HMA_dom"/>
</dbReference>
<protein>
    <submittedName>
        <fullName evidence="2">Heavy-metal-associated domain-containing protein</fullName>
    </submittedName>
</protein>
<gene>
    <name evidence="2" type="ORF">FHE74_09640</name>
</gene>
<evidence type="ECO:0000313" key="3">
    <source>
        <dbReference type="Proteomes" id="UP000312032"/>
    </source>
</evidence>
<name>A0A5C4U1L6_9CORY</name>
<dbReference type="PROSITE" id="PS50846">
    <property type="entry name" value="HMA_2"/>
    <property type="match status" value="1"/>
</dbReference>
<dbReference type="Pfam" id="PF00403">
    <property type="entry name" value="HMA"/>
    <property type="match status" value="1"/>
</dbReference>
<evidence type="ECO:0000259" key="1">
    <source>
        <dbReference type="PROSITE" id="PS50846"/>
    </source>
</evidence>
<dbReference type="EMBL" id="VDHJ01000015">
    <property type="protein sequence ID" value="TNL95337.1"/>
    <property type="molecule type" value="Genomic_DNA"/>
</dbReference>
<sequence>MANTQTFQVNGMTCSHCELSVQEEISEISGVEEVKADHTTGKVAVVGGGYSQEQIADAVAEAGYTLEQ</sequence>
<accession>A0A5C4U1L6</accession>
<dbReference type="AlphaFoldDB" id="A0A5C4U1L6"/>
<dbReference type="Gene3D" id="3.30.70.100">
    <property type="match status" value="1"/>
</dbReference>
<proteinExistence type="predicted"/>
<comment type="caution">
    <text evidence="2">The sequence shown here is derived from an EMBL/GenBank/DDBJ whole genome shotgun (WGS) entry which is preliminary data.</text>
</comment>
<evidence type="ECO:0000313" key="2">
    <source>
        <dbReference type="EMBL" id="TNL95337.1"/>
    </source>
</evidence>
<dbReference type="InterPro" id="IPR000428">
    <property type="entry name" value="Cu-bd"/>
</dbReference>
<dbReference type="GO" id="GO:0006825">
    <property type="term" value="P:copper ion transport"/>
    <property type="evidence" value="ECO:0007669"/>
    <property type="project" value="InterPro"/>
</dbReference>
<reference evidence="2 3" key="1">
    <citation type="submission" date="2019-06" db="EMBL/GenBank/DDBJ databases">
        <authorList>
            <person name="Li J."/>
        </authorList>
    </citation>
    <scope>NUCLEOTIDE SEQUENCE [LARGE SCALE GENOMIC DNA]</scope>
    <source>
        <strain evidence="2 3">LMG 28165</strain>
    </source>
</reference>
<dbReference type="PRINTS" id="PR00944">
    <property type="entry name" value="CUEXPORT"/>
</dbReference>
<dbReference type="CDD" id="cd00371">
    <property type="entry name" value="HMA"/>
    <property type="match status" value="1"/>
</dbReference>
<dbReference type="InterPro" id="IPR036163">
    <property type="entry name" value="HMA_dom_sf"/>
</dbReference>
<dbReference type="Proteomes" id="UP000312032">
    <property type="component" value="Unassembled WGS sequence"/>
</dbReference>